<evidence type="ECO:0000313" key="2">
    <source>
        <dbReference type="Proteomes" id="UP000054783"/>
    </source>
</evidence>
<dbReference type="AlphaFoldDB" id="A0A0V0ZAG5"/>
<name>A0A0V0ZAG5_9BILA</name>
<comment type="caution">
    <text evidence="1">The sequence shown here is derived from an EMBL/GenBank/DDBJ whole genome shotgun (WGS) entry which is preliminary data.</text>
</comment>
<protein>
    <submittedName>
        <fullName evidence="1">Uncharacterized protein</fullName>
    </submittedName>
</protein>
<gene>
    <name evidence="1" type="ORF">T12_7775</name>
</gene>
<sequence>MALKNVLYSFHYDVTYPYIAKRNFCGRKLPPAGSTGTRLPFDPTSQHLRFRNPQVQGSPAKMLMPSAKPADLSKHSLAKVEEGTFQIKFDAKFFRFGMEHFKYPAIRGQIFPNSQTIYDR</sequence>
<dbReference type="EMBL" id="JYDQ01000277">
    <property type="protein sequence ID" value="KRY09372.1"/>
    <property type="molecule type" value="Genomic_DNA"/>
</dbReference>
<accession>A0A0V0ZAG5</accession>
<reference evidence="1 2" key="1">
    <citation type="submission" date="2015-01" db="EMBL/GenBank/DDBJ databases">
        <title>Evolution of Trichinella species and genotypes.</title>
        <authorList>
            <person name="Korhonen P.K."/>
            <person name="Edoardo P."/>
            <person name="Giuseppe L.R."/>
            <person name="Gasser R.B."/>
        </authorList>
    </citation>
    <scope>NUCLEOTIDE SEQUENCE [LARGE SCALE GENOMIC DNA]</scope>
    <source>
        <strain evidence="1">ISS2496</strain>
    </source>
</reference>
<organism evidence="1 2">
    <name type="scientific">Trichinella patagoniensis</name>
    <dbReference type="NCBI Taxonomy" id="990121"/>
    <lineage>
        <taxon>Eukaryota</taxon>
        <taxon>Metazoa</taxon>
        <taxon>Ecdysozoa</taxon>
        <taxon>Nematoda</taxon>
        <taxon>Enoplea</taxon>
        <taxon>Dorylaimia</taxon>
        <taxon>Trichinellida</taxon>
        <taxon>Trichinellidae</taxon>
        <taxon>Trichinella</taxon>
    </lineage>
</organism>
<dbReference type="Proteomes" id="UP000054783">
    <property type="component" value="Unassembled WGS sequence"/>
</dbReference>
<proteinExistence type="predicted"/>
<keyword evidence="2" id="KW-1185">Reference proteome</keyword>
<evidence type="ECO:0000313" key="1">
    <source>
        <dbReference type="EMBL" id="KRY09372.1"/>
    </source>
</evidence>